<accession>A0A5J9SMR7</accession>
<organism evidence="1 2">
    <name type="scientific">Eragrostis curvula</name>
    <name type="common">weeping love grass</name>
    <dbReference type="NCBI Taxonomy" id="38414"/>
    <lineage>
        <taxon>Eukaryota</taxon>
        <taxon>Viridiplantae</taxon>
        <taxon>Streptophyta</taxon>
        <taxon>Embryophyta</taxon>
        <taxon>Tracheophyta</taxon>
        <taxon>Spermatophyta</taxon>
        <taxon>Magnoliopsida</taxon>
        <taxon>Liliopsida</taxon>
        <taxon>Poales</taxon>
        <taxon>Poaceae</taxon>
        <taxon>PACMAD clade</taxon>
        <taxon>Chloridoideae</taxon>
        <taxon>Eragrostideae</taxon>
        <taxon>Eragrostidinae</taxon>
        <taxon>Eragrostis</taxon>
    </lineage>
</organism>
<dbReference type="AlphaFoldDB" id="A0A5J9SMR7"/>
<dbReference type="Gramene" id="TVU00291">
    <property type="protein sequence ID" value="TVU00291"/>
    <property type="gene ID" value="EJB05_54279"/>
</dbReference>
<name>A0A5J9SMR7_9POAL</name>
<dbReference type="Proteomes" id="UP000324897">
    <property type="component" value="Unassembled WGS sequence"/>
</dbReference>
<protein>
    <recommendedName>
        <fullName evidence="3">FBD domain-containing protein</fullName>
    </recommendedName>
</protein>
<keyword evidence="2" id="KW-1185">Reference proteome</keyword>
<dbReference type="InterPro" id="IPR053197">
    <property type="entry name" value="F-box_SCFL_complex_component"/>
</dbReference>
<sequence>MSLRRDASTPLDTFRLRVAHEDFGAARRWVRRGLARRPATLQLSCGRPHYHGSRPPKFSFTLPCRRLHLPPQEAAPIQAIDNELPVLEDLKLRKCHYSFRYLASRSLENLDLDDCCGRKVLELHLSAPRLASLRIDGVDNPPVIGSMPSVVTASLTYGGCVSMVYVLTFLRDIRNLDLSWTSFLDMDPKQLPSFCNLRTLVFNDCYVGAECQVLRLFLQNAPSLDTLKLCDCDFRGGSSSSGKRKKTASSAERATRAYECRNLRSIDFEFYDLDDISVLSDMLEDIPKQVEFADFLMVLRRDASTPLDTFRLRVAHEDFGAAQRWVCRGLARRPAALHLSCGRAHHHGSRPPKFTLHSRAGAFTCRLRWLHLSRVRLATNFEKSLEKELPVLEELKLRKCHYAFRHLASRSLENLDVDHCCNRKALQLSLTAPRLASLRIDGPDNPPVIGTMPSVVTASLSYTRWLFTVYALASLRDVRNLDLSWAHSLDMDPDQLPLFRNLRALVFNECNLGAECQVLELFLQNAPSLETLKLCDCDFLGGSSTTSAYECRNLRSIDIEFYDFEDISVLSDVLDDIPKEVVHRMESSIGQHRKITISYK</sequence>
<evidence type="ECO:0008006" key="3">
    <source>
        <dbReference type="Google" id="ProtNLM"/>
    </source>
</evidence>
<dbReference type="PANTHER" id="PTHR34223:SF35">
    <property type="entry name" value="F-BOX DOMAIN-CONTAINING PROTEIN"/>
    <property type="match status" value="1"/>
</dbReference>
<evidence type="ECO:0000313" key="1">
    <source>
        <dbReference type="EMBL" id="TVU00291.1"/>
    </source>
</evidence>
<gene>
    <name evidence="1" type="ORF">EJB05_54279</name>
</gene>
<proteinExistence type="predicted"/>
<dbReference type="InterPro" id="IPR032675">
    <property type="entry name" value="LRR_dom_sf"/>
</dbReference>
<feature type="non-terminal residue" evidence="1">
    <location>
        <position position="1"/>
    </location>
</feature>
<dbReference type="Gene3D" id="3.80.10.10">
    <property type="entry name" value="Ribonuclease Inhibitor"/>
    <property type="match status" value="2"/>
</dbReference>
<dbReference type="PANTHER" id="PTHR34223">
    <property type="entry name" value="OS11G0201299 PROTEIN"/>
    <property type="match status" value="1"/>
</dbReference>
<comment type="caution">
    <text evidence="1">The sequence shown here is derived from an EMBL/GenBank/DDBJ whole genome shotgun (WGS) entry which is preliminary data.</text>
</comment>
<evidence type="ECO:0000313" key="2">
    <source>
        <dbReference type="Proteomes" id="UP000324897"/>
    </source>
</evidence>
<dbReference type="EMBL" id="RWGY01000611">
    <property type="protein sequence ID" value="TVU00291.1"/>
    <property type="molecule type" value="Genomic_DNA"/>
</dbReference>
<dbReference type="SUPFAM" id="SSF52058">
    <property type="entry name" value="L domain-like"/>
    <property type="match status" value="1"/>
</dbReference>
<reference evidence="1 2" key="1">
    <citation type="journal article" date="2019" name="Sci. Rep.">
        <title>A high-quality genome of Eragrostis curvula grass provides insights into Poaceae evolution and supports new strategies to enhance forage quality.</title>
        <authorList>
            <person name="Carballo J."/>
            <person name="Santos B.A.C.M."/>
            <person name="Zappacosta D."/>
            <person name="Garbus I."/>
            <person name="Selva J.P."/>
            <person name="Gallo C.A."/>
            <person name="Diaz A."/>
            <person name="Albertini E."/>
            <person name="Caccamo M."/>
            <person name="Echenique V."/>
        </authorList>
    </citation>
    <scope>NUCLEOTIDE SEQUENCE [LARGE SCALE GENOMIC DNA]</scope>
    <source>
        <strain evidence="2">cv. Victoria</strain>
        <tissue evidence="1">Leaf</tissue>
    </source>
</reference>